<gene>
    <name evidence="4" type="ORF">AFUS01_LOCUS42652</name>
</gene>
<keyword evidence="2" id="KW-0472">Membrane</keyword>
<keyword evidence="2" id="KW-0812">Transmembrane</keyword>
<comment type="subcellular location">
    <subcellularLocation>
        <location evidence="1">Membrane</location>
        <topology evidence="1">Multi-pass membrane protein</topology>
    </subcellularLocation>
</comment>
<dbReference type="Proteomes" id="UP000708208">
    <property type="component" value="Unassembled WGS sequence"/>
</dbReference>
<dbReference type="OrthoDB" id="446368at2759"/>
<organism evidence="4 5">
    <name type="scientific">Allacma fusca</name>
    <dbReference type="NCBI Taxonomy" id="39272"/>
    <lineage>
        <taxon>Eukaryota</taxon>
        <taxon>Metazoa</taxon>
        <taxon>Ecdysozoa</taxon>
        <taxon>Arthropoda</taxon>
        <taxon>Hexapoda</taxon>
        <taxon>Collembola</taxon>
        <taxon>Symphypleona</taxon>
        <taxon>Sminthuridae</taxon>
        <taxon>Allacma</taxon>
    </lineage>
</organism>
<dbReference type="GO" id="GO:0016020">
    <property type="term" value="C:membrane"/>
    <property type="evidence" value="ECO:0007669"/>
    <property type="project" value="UniProtKB-SubCell"/>
</dbReference>
<accession>A0A8J2M6D6</accession>
<dbReference type="GO" id="GO:0022857">
    <property type="term" value="F:transmembrane transporter activity"/>
    <property type="evidence" value="ECO:0007669"/>
    <property type="project" value="InterPro"/>
</dbReference>
<feature type="domain" description="Major facilitator superfamily (MFS) profile" evidence="3">
    <location>
        <begin position="1"/>
        <end position="54"/>
    </location>
</feature>
<comment type="caution">
    <text evidence="4">The sequence shown here is derived from an EMBL/GenBank/DDBJ whole genome shotgun (WGS) entry which is preliminary data.</text>
</comment>
<evidence type="ECO:0000256" key="2">
    <source>
        <dbReference type="SAM" id="Phobius"/>
    </source>
</evidence>
<dbReference type="AlphaFoldDB" id="A0A8J2M6D6"/>
<reference evidence="4" key="1">
    <citation type="submission" date="2021-06" db="EMBL/GenBank/DDBJ databases">
        <authorList>
            <person name="Hodson N. C."/>
            <person name="Mongue J. A."/>
            <person name="Jaron S. K."/>
        </authorList>
    </citation>
    <scope>NUCLEOTIDE SEQUENCE</scope>
</reference>
<sequence>QLTVFIMSLVYGSLLAKIGPKRMATVGIIVMALSSVVFGLLDNIEGATSFITLS</sequence>
<evidence type="ECO:0000313" key="5">
    <source>
        <dbReference type="Proteomes" id="UP000708208"/>
    </source>
</evidence>
<dbReference type="PROSITE" id="PS50850">
    <property type="entry name" value="MFS"/>
    <property type="match status" value="1"/>
</dbReference>
<protein>
    <recommendedName>
        <fullName evidence="3">Major facilitator superfamily (MFS) profile domain-containing protein</fullName>
    </recommendedName>
</protein>
<keyword evidence="2" id="KW-1133">Transmembrane helix</keyword>
<proteinExistence type="predicted"/>
<evidence type="ECO:0000313" key="4">
    <source>
        <dbReference type="EMBL" id="CAG7833000.1"/>
    </source>
</evidence>
<feature type="non-terminal residue" evidence="4">
    <location>
        <position position="1"/>
    </location>
</feature>
<evidence type="ECO:0000259" key="3">
    <source>
        <dbReference type="PROSITE" id="PS50850"/>
    </source>
</evidence>
<feature type="non-terminal residue" evidence="4">
    <location>
        <position position="54"/>
    </location>
</feature>
<dbReference type="EMBL" id="CAJVCH010567975">
    <property type="protein sequence ID" value="CAG7833000.1"/>
    <property type="molecule type" value="Genomic_DNA"/>
</dbReference>
<feature type="transmembrane region" description="Helical" evidence="2">
    <location>
        <begin position="23"/>
        <end position="41"/>
    </location>
</feature>
<evidence type="ECO:0000256" key="1">
    <source>
        <dbReference type="ARBA" id="ARBA00004141"/>
    </source>
</evidence>
<name>A0A8J2M6D6_9HEXA</name>
<keyword evidence="5" id="KW-1185">Reference proteome</keyword>
<dbReference type="InterPro" id="IPR020846">
    <property type="entry name" value="MFS_dom"/>
</dbReference>